<reference evidence="14" key="1">
    <citation type="submission" date="2020-11" db="EMBL/GenBank/DDBJ databases">
        <authorList>
            <person name="Tran Van P."/>
        </authorList>
    </citation>
    <scope>NUCLEOTIDE SEQUENCE</scope>
</reference>
<dbReference type="InterPro" id="IPR027084">
    <property type="entry name" value="Mps1_cat"/>
</dbReference>
<protein>
    <submittedName>
        <fullName evidence="14">Uncharacterized protein</fullName>
    </submittedName>
</protein>
<evidence type="ECO:0000259" key="11">
    <source>
        <dbReference type="PROSITE" id="PS50006"/>
    </source>
</evidence>
<evidence type="ECO:0000256" key="4">
    <source>
        <dbReference type="ARBA" id="ARBA00022741"/>
    </source>
</evidence>
<dbReference type="InterPro" id="IPR001965">
    <property type="entry name" value="Znf_PHD"/>
</dbReference>
<keyword evidence="1" id="KW-0723">Serine/threonine-protein kinase</keyword>
<gene>
    <name evidence="14" type="ORF">TBIB3V08_LOCUS4043</name>
</gene>
<dbReference type="Gene3D" id="1.10.510.10">
    <property type="entry name" value="Transferase(Phosphotransferase) domain 1"/>
    <property type="match status" value="1"/>
</dbReference>
<dbReference type="SUPFAM" id="SSF56112">
    <property type="entry name" value="Protein kinase-like (PK-like)"/>
    <property type="match status" value="1"/>
</dbReference>
<feature type="compositionally biased region" description="Basic and acidic residues" evidence="10">
    <location>
        <begin position="381"/>
        <end position="399"/>
    </location>
</feature>
<dbReference type="SUPFAM" id="SSF57903">
    <property type="entry name" value="FYVE/PHD zinc finger"/>
    <property type="match status" value="2"/>
</dbReference>
<dbReference type="Pfam" id="PF16737">
    <property type="entry name" value="PHF12_MRG_bd"/>
    <property type="match status" value="1"/>
</dbReference>
<dbReference type="GO" id="GO:0033316">
    <property type="term" value="P:meiotic spindle assembly checkpoint signaling"/>
    <property type="evidence" value="ECO:0007669"/>
    <property type="project" value="TreeGrafter"/>
</dbReference>
<dbReference type="GO" id="GO:0004712">
    <property type="term" value="F:protein serine/threonine/tyrosine kinase activity"/>
    <property type="evidence" value="ECO:0007669"/>
    <property type="project" value="TreeGrafter"/>
</dbReference>
<keyword evidence="4" id="KW-0547">Nucleotide-binding</keyword>
<dbReference type="GO" id="GO:0000776">
    <property type="term" value="C:kinetochore"/>
    <property type="evidence" value="ECO:0007669"/>
    <property type="project" value="TreeGrafter"/>
</dbReference>
<feature type="region of interest" description="Disordered" evidence="10">
    <location>
        <begin position="835"/>
        <end position="875"/>
    </location>
</feature>
<dbReference type="InterPro" id="IPR019787">
    <property type="entry name" value="Znf_PHD-finger"/>
</dbReference>
<keyword evidence="6" id="KW-0418">Kinase</keyword>
<evidence type="ECO:0000256" key="9">
    <source>
        <dbReference type="PROSITE-ProRule" id="PRU00146"/>
    </source>
</evidence>
<dbReference type="EMBL" id="OD565359">
    <property type="protein sequence ID" value="CAD7441579.1"/>
    <property type="molecule type" value="Genomic_DNA"/>
</dbReference>
<dbReference type="Gene3D" id="6.10.20.60">
    <property type="entry name" value="PHD finger protein 12"/>
    <property type="match status" value="1"/>
</dbReference>
<feature type="compositionally biased region" description="Polar residues" evidence="10">
    <location>
        <begin position="596"/>
        <end position="617"/>
    </location>
</feature>
<dbReference type="Gene3D" id="2.60.200.20">
    <property type="match status" value="1"/>
</dbReference>
<evidence type="ECO:0000256" key="6">
    <source>
        <dbReference type="ARBA" id="ARBA00022777"/>
    </source>
</evidence>
<evidence type="ECO:0000256" key="5">
    <source>
        <dbReference type="ARBA" id="ARBA00022771"/>
    </source>
</evidence>
<dbReference type="FunFam" id="3.30.40.10:FF:000164">
    <property type="entry name" value="PHD finger protein 12"/>
    <property type="match status" value="1"/>
</dbReference>
<dbReference type="Gene3D" id="3.30.40.10">
    <property type="entry name" value="Zinc/RING finger domain, C3HC4 (zinc finger)"/>
    <property type="match status" value="2"/>
</dbReference>
<dbReference type="InterPro" id="IPR008984">
    <property type="entry name" value="SMAD_FHA_dom_sf"/>
</dbReference>
<dbReference type="PANTHER" id="PTHR22974:SF21">
    <property type="entry name" value="DUAL SPECIFICITY PROTEIN KINASE TTK"/>
    <property type="match status" value="1"/>
</dbReference>
<feature type="region of interest" description="Disordered" evidence="10">
    <location>
        <begin position="381"/>
        <end position="411"/>
    </location>
</feature>
<dbReference type="InterPro" id="IPR000253">
    <property type="entry name" value="FHA_dom"/>
</dbReference>
<dbReference type="Pfam" id="PF00628">
    <property type="entry name" value="PHD"/>
    <property type="match status" value="2"/>
</dbReference>
<keyword evidence="3" id="KW-0479">Metal-binding</keyword>
<name>A0A7R9EV15_9NEOP</name>
<dbReference type="CDD" id="cd14131">
    <property type="entry name" value="PKc_Mps1"/>
    <property type="match status" value="1"/>
</dbReference>
<dbReference type="PROSITE" id="PS00108">
    <property type="entry name" value="PROTEIN_KINASE_ST"/>
    <property type="match status" value="1"/>
</dbReference>
<keyword evidence="7" id="KW-0862">Zinc</keyword>
<feature type="region of interest" description="Disordered" evidence="10">
    <location>
        <begin position="572"/>
        <end position="617"/>
    </location>
</feature>
<dbReference type="Gene3D" id="3.30.200.20">
    <property type="entry name" value="Phosphorylase Kinase, domain 1"/>
    <property type="match status" value="1"/>
</dbReference>
<dbReference type="PROSITE" id="PS50016">
    <property type="entry name" value="ZF_PHD_2"/>
    <property type="match status" value="1"/>
</dbReference>
<dbReference type="SUPFAM" id="SSF49879">
    <property type="entry name" value="SMAD/FHA domain"/>
    <property type="match status" value="1"/>
</dbReference>
<dbReference type="GO" id="GO:0008270">
    <property type="term" value="F:zinc ion binding"/>
    <property type="evidence" value="ECO:0007669"/>
    <property type="project" value="UniProtKB-KW"/>
</dbReference>
<dbReference type="GO" id="GO:0005634">
    <property type="term" value="C:nucleus"/>
    <property type="evidence" value="ECO:0007669"/>
    <property type="project" value="TreeGrafter"/>
</dbReference>
<evidence type="ECO:0000256" key="10">
    <source>
        <dbReference type="SAM" id="MobiDB-lite"/>
    </source>
</evidence>
<accession>A0A7R9EV15</accession>
<dbReference type="InterPro" id="IPR031966">
    <property type="entry name" value="PHF12_MRG-bd"/>
</dbReference>
<dbReference type="GO" id="GO:0007094">
    <property type="term" value="P:mitotic spindle assembly checkpoint signaling"/>
    <property type="evidence" value="ECO:0007669"/>
    <property type="project" value="TreeGrafter"/>
</dbReference>
<dbReference type="GO" id="GO:0098813">
    <property type="term" value="P:nuclear chromosome segregation"/>
    <property type="evidence" value="ECO:0007669"/>
    <property type="project" value="UniProtKB-ARBA"/>
</dbReference>
<feature type="compositionally biased region" description="Polar residues" evidence="10">
    <location>
        <begin position="920"/>
        <end position="929"/>
    </location>
</feature>
<dbReference type="PROSITE" id="PS50011">
    <property type="entry name" value="PROTEIN_KINASE_DOM"/>
    <property type="match status" value="1"/>
</dbReference>
<dbReference type="InterPro" id="IPR038098">
    <property type="entry name" value="PHF12_MRG-bd_sf"/>
</dbReference>
<dbReference type="FunFam" id="3.30.200.20:FF:000131">
    <property type="entry name" value="Dual specificity protein kinase TTK"/>
    <property type="match status" value="1"/>
</dbReference>
<feature type="compositionally biased region" description="Basic and acidic residues" evidence="10">
    <location>
        <begin position="847"/>
        <end position="860"/>
    </location>
</feature>
<dbReference type="SMART" id="SM00249">
    <property type="entry name" value="PHD"/>
    <property type="match status" value="2"/>
</dbReference>
<dbReference type="InterPro" id="IPR000719">
    <property type="entry name" value="Prot_kinase_dom"/>
</dbReference>
<dbReference type="InterPro" id="IPR011011">
    <property type="entry name" value="Znf_FYVE_PHD"/>
</dbReference>
<dbReference type="PROSITE" id="PS01359">
    <property type="entry name" value="ZF_PHD_1"/>
    <property type="match status" value="1"/>
</dbReference>
<evidence type="ECO:0000259" key="12">
    <source>
        <dbReference type="PROSITE" id="PS50011"/>
    </source>
</evidence>
<dbReference type="Pfam" id="PF00069">
    <property type="entry name" value="Pkinase"/>
    <property type="match status" value="1"/>
</dbReference>
<dbReference type="GO" id="GO:0004674">
    <property type="term" value="F:protein serine/threonine kinase activity"/>
    <property type="evidence" value="ECO:0007669"/>
    <property type="project" value="UniProtKB-KW"/>
</dbReference>
<feature type="domain" description="PHD-type" evidence="13">
    <location>
        <begin position="58"/>
        <end position="107"/>
    </location>
</feature>
<proteinExistence type="predicted"/>
<keyword evidence="8" id="KW-0067">ATP-binding</keyword>
<keyword evidence="2" id="KW-0808">Transferase</keyword>
<dbReference type="InterPro" id="IPR008271">
    <property type="entry name" value="Ser/Thr_kinase_AS"/>
</dbReference>
<feature type="domain" description="Protein kinase" evidence="12">
    <location>
        <begin position="1498"/>
        <end position="1767"/>
    </location>
</feature>
<organism evidence="14">
    <name type="scientific">Timema bartmani</name>
    <dbReference type="NCBI Taxonomy" id="61472"/>
    <lineage>
        <taxon>Eukaryota</taxon>
        <taxon>Metazoa</taxon>
        <taxon>Ecdysozoa</taxon>
        <taxon>Arthropoda</taxon>
        <taxon>Hexapoda</taxon>
        <taxon>Insecta</taxon>
        <taxon>Pterygota</taxon>
        <taxon>Neoptera</taxon>
        <taxon>Polyneoptera</taxon>
        <taxon>Phasmatodea</taxon>
        <taxon>Timematodea</taxon>
        <taxon>Timematoidea</taxon>
        <taxon>Timematidae</taxon>
        <taxon>Timema</taxon>
    </lineage>
</organism>
<feature type="compositionally biased region" description="Basic residues" evidence="10">
    <location>
        <begin position="177"/>
        <end position="189"/>
    </location>
</feature>
<dbReference type="CDD" id="cd15533">
    <property type="entry name" value="PHD1_PHF12"/>
    <property type="match status" value="1"/>
</dbReference>
<dbReference type="SMART" id="SM00220">
    <property type="entry name" value="S_TKc"/>
    <property type="match status" value="1"/>
</dbReference>
<evidence type="ECO:0000256" key="8">
    <source>
        <dbReference type="ARBA" id="ARBA00022840"/>
    </source>
</evidence>
<sequence>MTSIEYDLPQSTGGIMQQIRNLIAPPVGDETRAAALATRRDVKDLHPYFRPRGRGHNHDSCDACGEGGDLLCCDKCPASFHLLCHDPPLEEGDIPAGEWLCHSCKFAIAVTSRASTALDGRPEENDHTRGKLKEIEKPPSLLRTLINSAAAFNPQQFSLPKEMIPTLPFPGIDKVPRPGKIKKGNGSKRKYVDQEKEGAGTSSGSKCAHCGRSGSNKNLIACDFCSSVYHLDCLDPPLTSMPAGKWMCSSHHEPYLDLMLSSCSLTERLRFWNAYAGPFDVDEAKLEFFRTVHRKSPPFRYKVIQNRPKKVVVPPAVASHYSLPPPLPVGINSLLSAVERAMWKDRLLPIPDFLRASKEDQEIWLSSICLIGADDERNQTDNLSSEKYHNSGKHSEQHIFKSHISNPKQSRRLNHYKEQYSSTLTAEADSKQPSTDSGISVPALCQIHRPLDELVSSSTNECIHAARTITVDSLPSSSSLVNFKKRRHSSSDTDTTKTSSCESHVDTDEVLSLKQQRLSQESLVDVCLTQTSGRLDAIVDQTSPLNELLVEINSGQQTCDTALDDYLSSTDTTRQHVTGGDIPKLSNHPSPRLRCDQSSWPSGNTLTENSKDSSTQSEHYIEKTNTLVHESVKNETKLVNNSLLTREYVATRNTPNHLCPSMAVPVDVLEPLVMTTLLPSQPSTSNSYNSLSSAQLLLTSMRHPCVPSQLTEFTCGIEVDYRTQSVASPEDYRDDSEDFTAITTAAVISSTGEKIIKTKIVKSSSLAAHGWRFKTPVGNPPHKERVKLRKDTQVDTNKVTSLTMVDVGPDGVVRFSTLPLQSEMSQEQMVAIVNSDRPESTPGQERGTADRLKATVDPDRWNLVPDSTSPSEGSICSRTLSVENTLHSLSSLSPSHFKDKPVKKQNGLLHSHLQNKNDDSQQALGSASPETVDLGSDAEQQTKDTDRILADPKALLYSVDDNDQVTFIGSEPVTIGVGAHNSVVLRDHGCCTFVSEDHAVIYHDQMSDTYELTNYSRHGTTVDGCLFSGNHSSNSLTKSRPKKLSVLARTVKEVIERRECNSDAPELVECMKECTCTSSGASLIAVGAGWEGTSAMFGHKYDDDNSNHSYDSDTNWRTSETWPNNLNTFSQSKISSKKRQTFLGTGTRSCKPVRMISNLLNMSSEATNDCADTAKNSFLPLVQDMSPEKSKDNQESILTWLRQPQVTPSLVPNTGARVVDVAQDVGLTDTPNTGARAAPLYDVAPRLLSRQASDSTDDCCQPKKPLHNSYVTPMKSSHNASTTQSLLCGADLGKTALQDLTNNLPFSKSMPTMVSGQNNQNRRPTMFYQQSDNKENEINTTVMRMSESTPLKNCHYVSEGDNMSALKDQFQLKVYNKSSQFRLPLGTHMPRSVNSGPTEAVLKPVVSSDVLNKDLLVPFGVSEPGPMRGVVNTMSVIQEVYCVKQQTITSSPLLTGTLRPFTKDVGVQCSAQTANAATMTDTPRDTDKEVLCVNGKRYTILNQLGLGGSCVVYQVRDHGSSSVLAVKCVSLPVHDKMLAQGYLNEVSMIRRLQGSESVIKLMDSEHIPERNLLYVVMELGETDFSQLIRDTFRTRGKLSLTMILFYWSEMLTAVKYIHDNEVIHSDLKPSNFLVVKGRLKLIDFGISSSVQCDATSVLKDQAMGTINYMSPEAIVDTQDFSSRAQYRISYRSDVWSLGCILYYMIYGRTPFQHIRQPYAKVAAITDPNSQVQYPPAPRLLTNVVQSCLVFDPKKRPTVADLLSVPFFTWEDSAASEAPTKDHPRN</sequence>
<dbReference type="PANTHER" id="PTHR22974">
    <property type="entry name" value="MIXED LINEAGE PROTEIN KINASE"/>
    <property type="match status" value="1"/>
</dbReference>
<dbReference type="InterPro" id="IPR019786">
    <property type="entry name" value="Zinc_finger_PHD-type_CS"/>
</dbReference>
<evidence type="ECO:0000259" key="13">
    <source>
        <dbReference type="PROSITE" id="PS50016"/>
    </source>
</evidence>
<evidence type="ECO:0000256" key="7">
    <source>
        <dbReference type="ARBA" id="ARBA00022833"/>
    </source>
</evidence>
<feature type="region of interest" description="Disordered" evidence="10">
    <location>
        <begin position="175"/>
        <end position="207"/>
    </location>
</feature>
<evidence type="ECO:0000256" key="3">
    <source>
        <dbReference type="ARBA" id="ARBA00022723"/>
    </source>
</evidence>
<evidence type="ECO:0000256" key="1">
    <source>
        <dbReference type="ARBA" id="ARBA00022527"/>
    </source>
</evidence>
<dbReference type="GO" id="GO:0005524">
    <property type="term" value="F:ATP binding"/>
    <property type="evidence" value="ECO:0007669"/>
    <property type="project" value="UniProtKB-KW"/>
</dbReference>
<feature type="domain" description="FHA" evidence="11">
    <location>
        <begin position="973"/>
        <end position="1027"/>
    </location>
</feature>
<dbReference type="GO" id="GO:0034501">
    <property type="term" value="P:protein localization to kinetochore"/>
    <property type="evidence" value="ECO:0007669"/>
    <property type="project" value="TreeGrafter"/>
</dbReference>
<evidence type="ECO:0000313" key="14">
    <source>
        <dbReference type="EMBL" id="CAD7441579.1"/>
    </source>
</evidence>
<feature type="compositionally biased region" description="Polar residues" evidence="10">
    <location>
        <begin position="865"/>
        <end position="875"/>
    </location>
</feature>
<keyword evidence="5 9" id="KW-0863">Zinc-finger</keyword>
<dbReference type="CDD" id="cd15534">
    <property type="entry name" value="PHD2_PHF12_Rco1"/>
    <property type="match status" value="1"/>
</dbReference>
<dbReference type="InterPro" id="IPR011009">
    <property type="entry name" value="Kinase-like_dom_sf"/>
</dbReference>
<dbReference type="InterPro" id="IPR013083">
    <property type="entry name" value="Znf_RING/FYVE/PHD"/>
</dbReference>
<feature type="region of interest" description="Disordered" evidence="10">
    <location>
        <begin position="918"/>
        <end position="947"/>
    </location>
</feature>
<dbReference type="PROSITE" id="PS50006">
    <property type="entry name" value="FHA_DOMAIN"/>
    <property type="match status" value="1"/>
</dbReference>
<evidence type="ECO:0000256" key="2">
    <source>
        <dbReference type="ARBA" id="ARBA00022679"/>
    </source>
</evidence>